<evidence type="ECO:0000256" key="4">
    <source>
        <dbReference type="ARBA" id="ARBA00022723"/>
    </source>
</evidence>
<dbReference type="GO" id="GO:0005975">
    <property type="term" value="P:carbohydrate metabolic process"/>
    <property type="evidence" value="ECO:0007669"/>
    <property type="project" value="InterPro"/>
</dbReference>
<feature type="domain" description="Alpha-D-phosphohexomutase alpha/beta/alpha" evidence="8">
    <location>
        <begin position="7"/>
        <end position="123"/>
    </location>
</feature>
<feature type="domain" description="Alpha-D-phosphohexomutase alpha/beta/alpha" evidence="9">
    <location>
        <begin position="153"/>
        <end position="252"/>
    </location>
</feature>
<dbReference type="Pfam" id="PF02879">
    <property type="entry name" value="PGM_PMM_II"/>
    <property type="match status" value="1"/>
</dbReference>
<dbReference type="InterPro" id="IPR005846">
    <property type="entry name" value="A-D-PHexomutase_a/b/a-III"/>
</dbReference>
<feature type="domain" description="Alpha-D-phosphohexomutase alpha/beta/alpha" evidence="10">
    <location>
        <begin position="265"/>
        <end position="366"/>
    </location>
</feature>
<dbReference type="InterPro" id="IPR005844">
    <property type="entry name" value="A-D-PHexomutase_a/b/a-I"/>
</dbReference>
<dbReference type="GO" id="GO:0046872">
    <property type="term" value="F:metal ion binding"/>
    <property type="evidence" value="ECO:0007669"/>
    <property type="project" value="UniProtKB-KW"/>
</dbReference>
<dbReference type="InterPro" id="IPR005841">
    <property type="entry name" value="Alpha-D-phosphohexomutase_SF"/>
</dbReference>
<dbReference type="GO" id="GO:0016868">
    <property type="term" value="F:intramolecular phosphotransferase activity"/>
    <property type="evidence" value="ECO:0007669"/>
    <property type="project" value="InterPro"/>
</dbReference>
<dbReference type="Pfam" id="PF00408">
    <property type="entry name" value="PGM_PMM_IV"/>
    <property type="match status" value="1"/>
</dbReference>
<evidence type="ECO:0000259" key="8">
    <source>
        <dbReference type="Pfam" id="PF02878"/>
    </source>
</evidence>
<evidence type="ECO:0000259" key="10">
    <source>
        <dbReference type="Pfam" id="PF02880"/>
    </source>
</evidence>
<protein>
    <submittedName>
        <fullName evidence="11">Phosphomannomutase</fullName>
    </submittedName>
</protein>
<dbReference type="InterPro" id="IPR005845">
    <property type="entry name" value="A-D-PHexomutase_a/b/a-II"/>
</dbReference>
<dbReference type="InterPro" id="IPR036900">
    <property type="entry name" value="A-D-PHexomutase_C_sf"/>
</dbReference>
<dbReference type="CDD" id="cd03089">
    <property type="entry name" value="PMM_PGM"/>
    <property type="match status" value="1"/>
</dbReference>
<evidence type="ECO:0000313" key="12">
    <source>
        <dbReference type="Proteomes" id="UP000034275"/>
    </source>
</evidence>
<feature type="domain" description="Alpha-D-phosphohexomutase C-terminal" evidence="7">
    <location>
        <begin position="375"/>
        <end position="444"/>
    </location>
</feature>
<keyword evidence="4" id="KW-0479">Metal-binding</keyword>
<keyword evidence="6" id="KW-0413">Isomerase</keyword>
<gene>
    <name evidence="11" type="ORF">UU39_C0009G0016</name>
</gene>
<dbReference type="PANTHER" id="PTHR43771">
    <property type="entry name" value="PHOSPHOMANNOMUTASE"/>
    <property type="match status" value="1"/>
</dbReference>
<dbReference type="SUPFAM" id="SSF53738">
    <property type="entry name" value="Phosphoglucomutase, first 3 domains"/>
    <property type="match status" value="3"/>
</dbReference>
<evidence type="ECO:0000256" key="3">
    <source>
        <dbReference type="ARBA" id="ARBA00022553"/>
    </source>
</evidence>
<dbReference type="PATRIC" id="fig|1618593.3.peg.194"/>
<evidence type="ECO:0000256" key="5">
    <source>
        <dbReference type="ARBA" id="ARBA00022842"/>
    </source>
</evidence>
<dbReference type="EMBL" id="LCAL01000009">
    <property type="protein sequence ID" value="KKR90793.1"/>
    <property type="molecule type" value="Genomic_DNA"/>
</dbReference>
<evidence type="ECO:0000256" key="6">
    <source>
        <dbReference type="ARBA" id="ARBA00023235"/>
    </source>
</evidence>
<dbReference type="Proteomes" id="UP000034275">
    <property type="component" value="Unassembled WGS sequence"/>
</dbReference>
<proteinExistence type="inferred from homology"/>
<sequence>MKVDETIFKAYDIRGIYPDSINEDVAYKIGQGFAKFTNPVGEVMIGMDVRLHSEAIKNAVIKGLTDAGINVVDVGLMSTDMLYFGVGNYKFEGGLQSTASHNPPEWHGLKMVEKGPAPITYEHGITQVRDFVISGETLSSDKIGTVRKIDIWDDYCKHILSWIDVAKIKPMKVVLNPNFGLGGKIFEKIVETGGLPIEIIKLNFEPDGNFPKGRPDPFIPENRIEFAELVKTSGADLGITWDADSDRVFFCADGGLFVEPYFLNTVLIKQMLVKNPGEKIVYDPRYTWALLDAIKENGGTPVISRVGHSYIKEILRDQNALFGAESSGHTYYRDYWHSDCGMIPPMQVLEYLSETGSKLSEVVAPVLGKYFISGEINSDVEDKEGKMNEIAEKYKDADVSRLDGVAVEYSDYRFCVRPSNTESLLRLTLEAKSKELMEVKRDEVLAIIRS</sequence>
<dbReference type="Gene3D" id="3.40.120.10">
    <property type="entry name" value="Alpha-D-Glucose-1,6-Bisphosphate, subunit A, domain 3"/>
    <property type="match status" value="3"/>
</dbReference>
<keyword evidence="3" id="KW-0597">Phosphoprotein</keyword>
<keyword evidence="5" id="KW-0460">Magnesium</keyword>
<evidence type="ECO:0000259" key="9">
    <source>
        <dbReference type="Pfam" id="PF02879"/>
    </source>
</evidence>
<dbReference type="Gene3D" id="3.30.310.50">
    <property type="entry name" value="Alpha-D-phosphohexomutase, C-terminal domain"/>
    <property type="match status" value="1"/>
</dbReference>
<evidence type="ECO:0000256" key="1">
    <source>
        <dbReference type="ARBA" id="ARBA00001946"/>
    </source>
</evidence>
<accession>A0A0G0UPW1</accession>
<dbReference type="PRINTS" id="PR00509">
    <property type="entry name" value="PGMPMM"/>
</dbReference>
<comment type="cofactor">
    <cofactor evidence="1">
        <name>Mg(2+)</name>
        <dbReference type="ChEBI" id="CHEBI:18420"/>
    </cofactor>
</comment>
<name>A0A0G0UPW1_9BACT</name>
<dbReference type="Pfam" id="PF02880">
    <property type="entry name" value="PGM_PMM_III"/>
    <property type="match status" value="1"/>
</dbReference>
<dbReference type="InterPro" id="IPR005843">
    <property type="entry name" value="A-D-PHexomutase_C"/>
</dbReference>
<dbReference type="SUPFAM" id="SSF55957">
    <property type="entry name" value="Phosphoglucomutase, C-terminal domain"/>
    <property type="match status" value="1"/>
</dbReference>
<reference evidence="11 12" key="1">
    <citation type="journal article" date="2015" name="Nature">
        <title>rRNA introns, odd ribosomes, and small enigmatic genomes across a large radiation of phyla.</title>
        <authorList>
            <person name="Brown C.T."/>
            <person name="Hug L.A."/>
            <person name="Thomas B.C."/>
            <person name="Sharon I."/>
            <person name="Castelle C.J."/>
            <person name="Singh A."/>
            <person name="Wilkins M.J."/>
            <person name="Williams K.H."/>
            <person name="Banfield J.F."/>
        </authorList>
    </citation>
    <scope>NUCLEOTIDE SEQUENCE [LARGE SCALE GENOMIC DNA]</scope>
</reference>
<dbReference type="Pfam" id="PF02878">
    <property type="entry name" value="PGM_PMM_I"/>
    <property type="match status" value="1"/>
</dbReference>
<comment type="similarity">
    <text evidence="2">Belongs to the phosphohexose mutase family.</text>
</comment>
<evidence type="ECO:0000259" key="7">
    <source>
        <dbReference type="Pfam" id="PF00408"/>
    </source>
</evidence>
<evidence type="ECO:0000313" key="11">
    <source>
        <dbReference type="EMBL" id="KKR90793.1"/>
    </source>
</evidence>
<dbReference type="PANTHER" id="PTHR43771:SF1">
    <property type="entry name" value="PHOSPHOMANNOMUTASE"/>
    <property type="match status" value="1"/>
</dbReference>
<dbReference type="InterPro" id="IPR016055">
    <property type="entry name" value="A-D-PHexomutase_a/b/a-I/II/III"/>
</dbReference>
<comment type="caution">
    <text evidence="11">The sequence shown here is derived from an EMBL/GenBank/DDBJ whole genome shotgun (WGS) entry which is preliminary data.</text>
</comment>
<organism evidence="11 12">
    <name type="scientific">Candidatus Woesebacteria bacterium GW2011_GWD1_41_12</name>
    <dbReference type="NCBI Taxonomy" id="1618593"/>
    <lineage>
        <taxon>Bacteria</taxon>
        <taxon>Candidatus Woeseibacteriota</taxon>
    </lineage>
</organism>
<evidence type="ECO:0000256" key="2">
    <source>
        <dbReference type="ARBA" id="ARBA00010231"/>
    </source>
</evidence>
<dbReference type="AlphaFoldDB" id="A0A0G0UPW1"/>